<evidence type="ECO:0000313" key="10">
    <source>
        <dbReference type="EMBL" id="CAE5966779.1"/>
    </source>
</evidence>
<dbReference type="PRINTS" id="PR00385">
    <property type="entry name" value="P450"/>
</dbReference>
<feature type="binding site" description="axial binding residue" evidence="8">
    <location>
        <position position="457"/>
    </location>
    <ligand>
        <name>heme</name>
        <dbReference type="ChEBI" id="CHEBI:30413"/>
    </ligand>
    <ligandPart>
        <name>Fe</name>
        <dbReference type="ChEBI" id="CHEBI:18248"/>
    </ligandPart>
</feature>
<dbReference type="GO" id="GO:0004497">
    <property type="term" value="F:monooxygenase activity"/>
    <property type="evidence" value="ECO:0007669"/>
    <property type="project" value="UniProtKB-KW"/>
</dbReference>
<name>A0A8S2A2N9_ARAAE</name>
<keyword evidence="9" id="KW-0812">Transmembrane</keyword>
<dbReference type="Pfam" id="PF00067">
    <property type="entry name" value="p450"/>
    <property type="match status" value="1"/>
</dbReference>
<evidence type="ECO:0000256" key="4">
    <source>
        <dbReference type="ARBA" id="ARBA00022723"/>
    </source>
</evidence>
<reference evidence="10" key="1">
    <citation type="submission" date="2021-01" db="EMBL/GenBank/DDBJ databases">
        <authorList>
            <person name="Bezrukov I."/>
        </authorList>
    </citation>
    <scope>NUCLEOTIDE SEQUENCE</scope>
</reference>
<dbReference type="GO" id="GO:0015919">
    <property type="term" value="P:peroxisomal membrane transport"/>
    <property type="evidence" value="ECO:0007669"/>
    <property type="project" value="InterPro"/>
</dbReference>
<dbReference type="PROSITE" id="PS00086">
    <property type="entry name" value="CYTOCHROME_P450"/>
    <property type="match status" value="1"/>
</dbReference>
<dbReference type="CDD" id="cd11075">
    <property type="entry name" value="CYP77_89"/>
    <property type="match status" value="1"/>
</dbReference>
<evidence type="ECO:0000256" key="7">
    <source>
        <dbReference type="ARBA" id="ARBA00023033"/>
    </source>
</evidence>
<dbReference type="InterPro" id="IPR034571">
    <property type="entry name" value="APEM9"/>
</dbReference>
<dbReference type="GO" id="GO:0016705">
    <property type="term" value="F:oxidoreductase activity, acting on paired donors, with incorporation or reduction of molecular oxygen"/>
    <property type="evidence" value="ECO:0007669"/>
    <property type="project" value="InterPro"/>
</dbReference>
<dbReference type="AlphaFoldDB" id="A0A8S2A2N9"/>
<sequence length="850" mass="96137">MSLLSFSPTLFNISPSLFYTILISSLVLLILTRRSSKSKRVKLPPGPPGWPVVGNLFQFARSGKQFYEYVDDVRKKYGPIYTLRMGSRTMIIISDSALVHDVLIQRGPMFATRPTENPTRTIFSSNTFTVNASAYGPVWRSLRKNMVQNMLSSIRFREFGSLRQSAMDKLVERIKSEAKDNDGLVWVLRNARFAAFCILLEMCFGIEMDEESILNMDQVMKKVLITLNPRLDDYLPILAPFYSKERARALEVRREQVDFIVKFIERRRRAIQNPGTDKTASSFSYLDTLFDLKTEGRKTTPSNEELVSLCSEFLNGGTDTTGTAIEWGIAQLIVNPEIQSRLYDEIKSTVGDREIEEKDVDKMVFLQAVVKEILRKHPPTYFTLTHSVTEPTTVAGYDVPVGINVEFYLPGINEDPKLWSDPKKFNPDRFISGKEEADITGVTGVKMMPFGIGRRICPGLAMATVHVHLMLAKMVQEFEWSAYPPGSEIDFAGKLEFTVIKAMDKLLPIPLTMEATDIWGEIERSESYLVCSMYEEAESLSSFILKRIFGNMDVLSKEAALGDHQFHDILESAGMVLVQSLHGIGRTVEIVNELRDVFGEVAAIPVQVLLTGICLQISSGSYSGVREILEEFFNIWVYKDNHYILNDDGVSAKGFREKNCLDIDEYMEVVELYTFGVLAKVSNDRGLAISWVEKAALPEERRQGILRRLHLLLSLKTANVPDASSFEENSKDSSYAVVNNKKSLANEKNDEIDSVLKLFKQHEPWSLWSSHPLSLKVGNTQFSMSRGKFAISLVGLIICYALKRKRAALIRIIRRQMESTRKAIVDFWKLAFSYQVNPLAAIQSIPSTTT</sequence>
<evidence type="ECO:0000256" key="3">
    <source>
        <dbReference type="ARBA" id="ARBA00022617"/>
    </source>
</evidence>
<keyword evidence="6 8" id="KW-0408">Iron</keyword>
<evidence type="ECO:0000256" key="1">
    <source>
        <dbReference type="ARBA" id="ARBA00001971"/>
    </source>
</evidence>
<comment type="cofactor">
    <cofactor evidence="1 8">
        <name>heme</name>
        <dbReference type="ChEBI" id="CHEBI:30413"/>
    </cofactor>
</comment>
<dbReference type="PANTHER" id="PTHR36361:SF1">
    <property type="entry name" value="PROTEIN APEM9"/>
    <property type="match status" value="1"/>
</dbReference>
<keyword evidence="3 8" id="KW-0349">Heme</keyword>
<keyword evidence="7" id="KW-0503">Monooxygenase</keyword>
<keyword evidence="11" id="KW-1185">Reference proteome</keyword>
<dbReference type="EMBL" id="LR999453">
    <property type="protein sequence ID" value="CAE5966779.1"/>
    <property type="molecule type" value="Genomic_DNA"/>
</dbReference>
<dbReference type="InterPro" id="IPR017972">
    <property type="entry name" value="Cyt_P450_CS"/>
</dbReference>
<evidence type="ECO:0008006" key="12">
    <source>
        <dbReference type="Google" id="ProtNLM"/>
    </source>
</evidence>
<feature type="transmembrane region" description="Helical" evidence="9">
    <location>
        <begin position="12"/>
        <end position="32"/>
    </location>
</feature>
<dbReference type="GO" id="GO:0020037">
    <property type="term" value="F:heme binding"/>
    <property type="evidence" value="ECO:0007669"/>
    <property type="project" value="InterPro"/>
</dbReference>
<proteinExistence type="inferred from homology"/>
<evidence type="ECO:0000256" key="8">
    <source>
        <dbReference type="PIRSR" id="PIRSR602401-1"/>
    </source>
</evidence>
<evidence type="ECO:0000256" key="5">
    <source>
        <dbReference type="ARBA" id="ARBA00023002"/>
    </source>
</evidence>
<evidence type="ECO:0000256" key="6">
    <source>
        <dbReference type="ARBA" id="ARBA00023004"/>
    </source>
</evidence>
<dbReference type="InterPro" id="IPR001128">
    <property type="entry name" value="Cyt_P450"/>
</dbReference>
<dbReference type="PANTHER" id="PTHR36361">
    <property type="entry name" value="PROTEIN APEM9"/>
    <property type="match status" value="1"/>
</dbReference>
<dbReference type="InterPro" id="IPR002401">
    <property type="entry name" value="Cyt_P450_E_grp-I"/>
</dbReference>
<dbReference type="SUPFAM" id="SSF48264">
    <property type="entry name" value="Cytochrome P450"/>
    <property type="match status" value="1"/>
</dbReference>
<dbReference type="Gene3D" id="1.10.630.10">
    <property type="entry name" value="Cytochrome P450"/>
    <property type="match status" value="1"/>
</dbReference>
<keyword evidence="9" id="KW-1133">Transmembrane helix</keyword>
<dbReference type="FunFam" id="1.10.630.10:FF:000012">
    <property type="entry name" value="Cytochrome P450 family protein"/>
    <property type="match status" value="1"/>
</dbReference>
<comment type="similarity">
    <text evidence="2">Belongs to the cytochrome P450 family.</text>
</comment>
<evidence type="ECO:0000256" key="2">
    <source>
        <dbReference type="ARBA" id="ARBA00010617"/>
    </source>
</evidence>
<dbReference type="InterPro" id="IPR036396">
    <property type="entry name" value="Cyt_P450_sf"/>
</dbReference>
<evidence type="ECO:0000313" key="11">
    <source>
        <dbReference type="Proteomes" id="UP000682877"/>
    </source>
</evidence>
<gene>
    <name evidence="10" type="ORF">AARE701A_LOCUS6827</name>
</gene>
<dbReference type="PRINTS" id="PR00463">
    <property type="entry name" value="EP450I"/>
</dbReference>
<accession>A0A8S2A2N9</accession>
<evidence type="ECO:0000256" key="9">
    <source>
        <dbReference type="SAM" id="Phobius"/>
    </source>
</evidence>
<dbReference type="GO" id="GO:0005506">
    <property type="term" value="F:iron ion binding"/>
    <property type="evidence" value="ECO:0007669"/>
    <property type="project" value="InterPro"/>
</dbReference>
<keyword evidence="4 8" id="KW-0479">Metal-binding</keyword>
<protein>
    <recommendedName>
        <fullName evidence="12">Cytochrome P450</fullName>
    </recommendedName>
</protein>
<organism evidence="10 11">
    <name type="scientific">Arabidopsis arenosa</name>
    <name type="common">Sand rock-cress</name>
    <name type="synonym">Cardaminopsis arenosa</name>
    <dbReference type="NCBI Taxonomy" id="38785"/>
    <lineage>
        <taxon>Eukaryota</taxon>
        <taxon>Viridiplantae</taxon>
        <taxon>Streptophyta</taxon>
        <taxon>Embryophyta</taxon>
        <taxon>Tracheophyta</taxon>
        <taxon>Spermatophyta</taxon>
        <taxon>Magnoliopsida</taxon>
        <taxon>eudicotyledons</taxon>
        <taxon>Gunneridae</taxon>
        <taxon>Pentapetalae</taxon>
        <taxon>rosids</taxon>
        <taxon>malvids</taxon>
        <taxon>Brassicales</taxon>
        <taxon>Brassicaceae</taxon>
        <taxon>Camelineae</taxon>
        <taxon>Arabidopsis</taxon>
    </lineage>
</organism>
<keyword evidence="5" id="KW-0560">Oxidoreductase</keyword>
<keyword evidence="9" id="KW-0472">Membrane</keyword>
<dbReference type="Proteomes" id="UP000682877">
    <property type="component" value="Chromosome 3"/>
</dbReference>